<name>A0A3V8B722_SALET</name>
<protein>
    <recommendedName>
        <fullName evidence="4">Lipoprotein</fullName>
    </recommendedName>
</protein>
<evidence type="ECO:0008006" key="4">
    <source>
        <dbReference type="Google" id="ProtNLM"/>
    </source>
</evidence>
<reference evidence="1" key="1">
    <citation type="submission" date="2018-07" db="EMBL/GenBank/DDBJ databases">
        <authorList>
            <consortium name="PulseNet: The National Subtyping Network for Foodborne Disease Surveillance"/>
            <person name="Tarr C.L."/>
            <person name="Trees E."/>
            <person name="Katz L.S."/>
            <person name="Carleton-Romer H.A."/>
            <person name="Stroika S."/>
            <person name="Kucerova Z."/>
            <person name="Roache K.F."/>
            <person name="Sabol A.L."/>
            <person name="Besser J."/>
            <person name="Gerner-Smidt P."/>
        </authorList>
    </citation>
    <scope>NUCLEOTIDE SEQUENCE</scope>
    <source>
        <strain evidence="1">PNUSAS008386</strain>
    </source>
</reference>
<comment type="caution">
    <text evidence="1">The sequence shown here is derived from an EMBL/GenBank/DDBJ whole genome shotgun (WGS) entry which is preliminary data.</text>
</comment>
<dbReference type="AlphaFoldDB" id="A0A3V8B722"/>
<dbReference type="RefSeq" id="WP_000676494.1">
    <property type="nucleotide sequence ID" value="NZ_CP014994.1"/>
</dbReference>
<gene>
    <name evidence="1" type="ORF">B1277_20465</name>
    <name evidence="2" type="ORF">FG623_002145</name>
</gene>
<evidence type="ECO:0000313" key="3">
    <source>
        <dbReference type="Proteomes" id="UP000315048"/>
    </source>
</evidence>
<dbReference type="EMBL" id="AAMBTZ010000052">
    <property type="protein sequence ID" value="EDF7399223.1"/>
    <property type="molecule type" value="Genomic_DNA"/>
</dbReference>
<sequence>MKGIWAICAIALTLTGCGEKTDEQLIKSAQEAVKKELTSKYKPGECDNWTFMASGGAISKRAAIAVCDDNFNVSKGLTFSDVKVYRHESGGAVCGIVSGHTDISRIGARFVYQDGDSESVAIKKSKHPMREQEKDSKSLELIKLENKLFESWSTLCQ</sequence>
<organism evidence="1">
    <name type="scientific">Salmonella enterica subsp. enterica serovar Tennessee</name>
    <dbReference type="NCBI Taxonomy" id="143221"/>
    <lineage>
        <taxon>Bacteria</taxon>
        <taxon>Pseudomonadati</taxon>
        <taxon>Pseudomonadota</taxon>
        <taxon>Gammaproteobacteria</taxon>
        <taxon>Enterobacterales</taxon>
        <taxon>Enterobacteriaceae</taxon>
        <taxon>Salmonella</taxon>
    </lineage>
</organism>
<dbReference type="Proteomes" id="UP000315048">
    <property type="component" value="Unassembled WGS sequence"/>
</dbReference>
<accession>A0A3G3DVX8</accession>
<dbReference type="EMBL" id="VCWZ02000001">
    <property type="protein sequence ID" value="TRI68984.1"/>
    <property type="molecule type" value="Genomic_DNA"/>
</dbReference>
<evidence type="ECO:0000313" key="2">
    <source>
        <dbReference type="EMBL" id="TRI68984.1"/>
    </source>
</evidence>
<reference evidence="2 3" key="2">
    <citation type="journal article" date="2019" name="Appl. Environ. Microbiol.">
        <title>Clinically Unreported Salmonellosis Outbreak Detected via Comparative Genomic Analysis of Municipal Wastewater Salmonella Isolates.</title>
        <authorList>
            <person name="Diemert S."/>
            <person name="Yan T."/>
        </authorList>
    </citation>
    <scope>NUCLEOTIDE SEQUENCE [LARGE SCALE GENOMIC DNA]</scope>
    <source>
        <strain evidence="2 3">HIY0083</strain>
    </source>
</reference>
<proteinExistence type="predicted"/>
<accession>A0A3V8B722</accession>
<dbReference type="PROSITE" id="PS51257">
    <property type="entry name" value="PROKAR_LIPOPROTEIN"/>
    <property type="match status" value="1"/>
</dbReference>
<evidence type="ECO:0000313" key="1">
    <source>
        <dbReference type="EMBL" id="EDF7399223.1"/>
    </source>
</evidence>